<name>A0AAD5QRG6_PARTN</name>
<evidence type="ECO:0000313" key="1">
    <source>
        <dbReference type="EMBL" id="KAJ1358899.1"/>
    </source>
</evidence>
<accession>A0AAD5QRG6</accession>
<evidence type="ECO:0000313" key="2">
    <source>
        <dbReference type="Proteomes" id="UP001196413"/>
    </source>
</evidence>
<gene>
    <name evidence="1" type="ORF">KIN20_017464</name>
</gene>
<keyword evidence="2" id="KW-1185">Reference proteome</keyword>
<dbReference type="AlphaFoldDB" id="A0AAD5QRG6"/>
<protein>
    <submittedName>
        <fullName evidence="1">Uncharacterized protein</fullName>
    </submittedName>
</protein>
<organism evidence="1 2">
    <name type="scientific">Parelaphostrongylus tenuis</name>
    <name type="common">Meningeal worm</name>
    <dbReference type="NCBI Taxonomy" id="148309"/>
    <lineage>
        <taxon>Eukaryota</taxon>
        <taxon>Metazoa</taxon>
        <taxon>Ecdysozoa</taxon>
        <taxon>Nematoda</taxon>
        <taxon>Chromadorea</taxon>
        <taxon>Rhabditida</taxon>
        <taxon>Rhabditina</taxon>
        <taxon>Rhabditomorpha</taxon>
        <taxon>Strongyloidea</taxon>
        <taxon>Metastrongylidae</taxon>
        <taxon>Parelaphostrongylus</taxon>
    </lineage>
</organism>
<sequence>MRAMSSPVISGHIYGRHSSLCQAHFSSKCTFMSNFNERLTPNAALFWSVLVEIGMKS</sequence>
<dbReference type="Proteomes" id="UP001196413">
    <property type="component" value="Unassembled WGS sequence"/>
</dbReference>
<reference evidence="1" key="1">
    <citation type="submission" date="2021-06" db="EMBL/GenBank/DDBJ databases">
        <title>Parelaphostrongylus tenuis whole genome reference sequence.</title>
        <authorList>
            <person name="Garwood T.J."/>
            <person name="Larsen P.A."/>
            <person name="Fountain-Jones N.M."/>
            <person name="Garbe J.R."/>
            <person name="Macchietto M.G."/>
            <person name="Kania S.A."/>
            <person name="Gerhold R.W."/>
            <person name="Richards J.E."/>
            <person name="Wolf T.M."/>
        </authorList>
    </citation>
    <scope>NUCLEOTIDE SEQUENCE</scope>
    <source>
        <strain evidence="1">MNPRO001-30</strain>
        <tissue evidence="1">Meninges</tissue>
    </source>
</reference>
<proteinExistence type="predicted"/>
<comment type="caution">
    <text evidence="1">The sequence shown here is derived from an EMBL/GenBank/DDBJ whole genome shotgun (WGS) entry which is preliminary data.</text>
</comment>
<dbReference type="EMBL" id="JAHQIW010003506">
    <property type="protein sequence ID" value="KAJ1358899.1"/>
    <property type="molecule type" value="Genomic_DNA"/>
</dbReference>